<organism evidence="1 2">
    <name type="scientific">Malus baccata</name>
    <name type="common">Siberian crab apple</name>
    <name type="synonym">Pyrus baccata</name>
    <dbReference type="NCBI Taxonomy" id="106549"/>
    <lineage>
        <taxon>Eukaryota</taxon>
        <taxon>Viridiplantae</taxon>
        <taxon>Streptophyta</taxon>
        <taxon>Embryophyta</taxon>
        <taxon>Tracheophyta</taxon>
        <taxon>Spermatophyta</taxon>
        <taxon>Magnoliopsida</taxon>
        <taxon>eudicotyledons</taxon>
        <taxon>Gunneridae</taxon>
        <taxon>Pentapetalae</taxon>
        <taxon>rosids</taxon>
        <taxon>fabids</taxon>
        <taxon>Rosales</taxon>
        <taxon>Rosaceae</taxon>
        <taxon>Amygdaloideae</taxon>
        <taxon>Maleae</taxon>
        <taxon>Malus</taxon>
    </lineage>
</organism>
<dbReference type="EMBL" id="VIEB01001317">
    <property type="protein sequence ID" value="TQD73224.1"/>
    <property type="molecule type" value="Genomic_DNA"/>
</dbReference>
<name>A0A540KG73_MALBA</name>
<evidence type="ECO:0000313" key="2">
    <source>
        <dbReference type="Proteomes" id="UP000315295"/>
    </source>
</evidence>
<proteinExistence type="predicted"/>
<keyword evidence="2" id="KW-1185">Reference proteome</keyword>
<accession>A0A540KG73</accession>
<protein>
    <submittedName>
        <fullName evidence="1">Uncharacterized protein</fullName>
    </submittedName>
</protein>
<dbReference type="Proteomes" id="UP000315295">
    <property type="component" value="Unassembled WGS sequence"/>
</dbReference>
<dbReference type="AlphaFoldDB" id="A0A540KG73"/>
<gene>
    <name evidence="1" type="ORF">C1H46_041242</name>
</gene>
<comment type="caution">
    <text evidence="1">The sequence shown here is derived from an EMBL/GenBank/DDBJ whole genome shotgun (WGS) entry which is preliminary data.</text>
</comment>
<reference evidence="1 2" key="1">
    <citation type="journal article" date="2019" name="G3 (Bethesda)">
        <title>Sequencing of a Wild Apple (Malus baccata) Genome Unravels the Differences Between Cultivated and Wild Apple Species Regarding Disease Resistance and Cold Tolerance.</title>
        <authorList>
            <person name="Chen X."/>
        </authorList>
    </citation>
    <scope>NUCLEOTIDE SEQUENCE [LARGE SCALE GENOMIC DNA]</scope>
    <source>
        <strain evidence="2">cv. Shandingzi</strain>
        <tissue evidence="1">Leaves</tissue>
    </source>
</reference>
<evidence type="ECO:0000313" key="1">
    <source>
        <dbReference type="EMBL" id="TQD73224.1"/>
    </source>
</evidence>
<sequence length="155" mass="18216">MTRNRKWHNIYYLGLMGVVPNSPLPFSKGEDETIDGWIDIDTEHGGVTRARRGGRKNQQQCYRVAWRRRRQLGGDGGFPGPIRSSDFLHFHRFEGISGHSLEAMRFSWVRTPEWFTTDTLKLRIQVKPTCRDERLQMRKRTEEEGHLTRISSLLF</sequence>